<dbReference type="InterPro" id="IPR001647">
    <property type="entry name" value="HTH_TetR"/>
</dbReference>
<dbReference type="InterPro" id="IPR050109">
    <property type="entry name" value="HTH-type_TetR-like_transc_reg"/>
</dbReference>
<dbReference type="GO" id="GO:0003700">
    <property type="term" value="F:DNA-binding transcription factor activity"/>
    <property type="evidence" value="ECO:0007669"/>
    <property type="project" value="TreeGrafter"/>
</dbReference>
<dbReference type="InterPro" id="IPR009057">
    <property type="entry name" value="Homeodomain-like_sf"/>
</dbReference>
<dbReference type="SUPFAM" id="SSF48498">
    <property type="entry name" value="Tetracyclin repressor-like, C-terminal domain"/>
    <property type="match status" value="1"/>
</dbReference>
<dbReference type="Gene3D" id="1.10.357.10">
    <property type="entry name" value="Tetracycline Repressor, domain 2"/>
    <property type="match status" value="1"/>
</dbReference>
<dbReference type="SUPFAM" id="SSF46689">
    <property type="entry name" value="Homeodomain-like"/>
    <property type="match status" value="1"/>
</dbReference>
<dbReference type="AlphaFoldDB" id="A0A1H1N5F5"/>
<feature type="domain" description="HTH tetR-type" evidence="4">
    <location>
        <begin position="20"/>
        <end position="80"/>
    </location>
</feature>
<dbReference type="Gene3D" id="1.10.10.60">
    <property type="entry name" value="Homeodomain-like"/>
    <property type="match status" value="1"/>
</dbReference>
<sequence length="211" mass="22530">MANVKPGPRGRGRPRKESGSDARAAITDAASAEFAEKGYDKASIRGIARRAQVDSALVHHYFESKAGLFAEVVKLPVRPDRIIRSALDVSVDRLGESLVHTVLSAWEQTSVKSIGVTVLRSAVSDSAAGRLIRQFLLRELKGAVAGRIANGGVDRAEADLRATLVLTQMAGALMFRHVLELEPLASMPIDDLTARLTPAVQGHLDGVGDSM</sequence>
<dbReference type="PANTHER" id="PTHR30055">
    <property type="entry name" value="HTH-TYPE TRANSCRIPTIONAL REGULATOR RUTR"/>
    <property type="match status" value="1"/>
</dbReference>
<evidence type="ECO:0000313" key="6">
    <source>
        <dbReference type="Proteomes" id="UP000199597"/>
    </source>
</evidence>
<dbReference type="PANTHER" id="PTHR30055:SF235">
    <property type="entry name" value="TRANSCRIPTIONAL REGULATORY PROTEIN"/>
    <property type="match status" value="1"/>
</dbReference>
<evidence type="ECO:0000256" key="3">
    <source>
        <dbReference type="SAM" id="MobiDB-lite"/>
    </source>
</evidence>
<keyword evidence="1 2" id="KW-0238">DNA-binding</keyword>
<protein>
    <submittedName>
        <fullName evidence="5">DNA-binding transcriptional regulator, AcrR family</fullName>
    </submittedName>
</protein>
<dbReference type="EMBL" id="LT629766">
    <property type="protein sequence ID" value="SDR94194.1"/>
    <property type="molecule type" value="Genomic_DNA"/>
</dbReference>
<dbReference type="RefSeq" id="WP_157688947.1">
    <property type="nucleotide sequence ID" value="NZ_LT629766.1"/>
</dbReference>
<gene>
    <name evidence="5" type="ORF">SAMN04489752_0638</name>
</gene>
<dbReference type="Pfam" id="PF17920">
    <property type="entry name" value="TetR_C_16"/>
    <property type="match status" value="1"/>
</dbReference>
<evidence type="ECO:0000256" key="2">
    <source>
        <dbReference type="PROSITE-ProRule" id="PRU00335"/>
    </source>
</evidence>
<dbReference type="InterPro" id="IPR036271">
    <property type="entry name" value="Tet_transcr_reg_TetR-rel_C_sf"/>
</dbReference>
<keyword evidence="6" id="KW-1185">Reference proteome</keyword>
<dbReference type="OrthoDB" id="3210235at2"/>
<feature type="region of interest" description="Disordered" evidence="3">
    <location>
        <begin position="1"/>
        <end position="23"/>
    </location>
</feature>
<dbReference type="GO" id="GO:0000976">
    <property type="term" value="F:transcription cis-regulatory region binding"/>
    <property type="evidence" value="ECO:0007669"/>
    <property type="project" value="TreeGrafter"/>
</dbReference>
<evidence type="ECO:0000313" key="5">
    <source>
        <dbReference type="EMBL" id="SDR94194.1"/>
    </source>
</evidence>
<organism evidence="5 6">
    <name type="scientific">Brevibacterium siliguriense</name>
    <dbReference type="NCBI Taxonomy" id="1136497"/>
    <lineage>
        <taxon>Bacteria</taxon>
        <taxon>Bacillati</taxon>
        <taxon>Actinomycetota</taxon>
        <taxon>Actinomycetes</taxon>
        <taxon>Micrococcales</taxon>
        <taxon>Brevibacteriaceae</taxon>
        <taxon>Brevibacterium</taxon>
    </lineage>
</organism>
<dbReference type="InterPro" id="IPR041678">
    <property type="entry name" value="TetR_C_16"/>
</dbReference>
<dbReference type="Proteomes" id="UP000199597">
    <property type="component" value="Chromosome I"/>
</dbReference>
<reference evidence="6" key="1">
    <citation type="submission" date="2016-10" db="EMBL/GenBank/DDBJ databases">
        <authorList>
            <person name="Varghese N."/>
            <person name="Submissions S."/>
        </authorList>
    </citation>
    <scope>NUCLEOTIDE SEQUENCE [LARGE SCALE GENOMIC DNA]</scope>
    <source>
        <strain evidence="6">DSM 23676</strain>
    </source>
</reference>
<dbReference type="Pfam" id="PF00440">
    <property type="entry name" value="TetR_N"/>
    <property type="match status" value="1"/>
</dbReference>
<dbReference type="PRINTS" id="PR00455">
    <property type="entry name" value="HTHTETR"/>
</dbReference>
<feature type="DNA-binding region" description="H-T-H motif" evidence="2">
    <location>
        <begin position="43"/>
        <end position="62"/>
    </location>
</feature>
<evidence type="ECO:0000256" key="1">
    <source>
        <dbReference type="ARBA" id="ARBA00023125"/>
    </source>
</evidence>
<dbReference type="STRING" id="1136497.SAMN04489752_0638"/>
<dbReference type="PROSITE" id="PS50977">
    <property type="entry name" value="HTH_TETR_2"/>
    <property type="match status" value="1"/>
</dbReference>
<proteinExistence type="predicted"/>
<name>A0A1H1N5F5_9MICO</name>
<evidence type="ECO:0000259" key="4">
    <source>
        <dbReference type="PROSITE" id="PS50977"/>
    </source>
</evidence>
<accession>A0A1H1N5F5</accession>